<evidence type="ECO:0000313" key="7">
    <source>
        <dbReference type="EMBL" id="GBB98880.1"/>
    </source>
</evidence>
<dbReference type="InterPro" id="IPR012337">
    <property type="entry name" value="RNaseH-like_sf"/>
</dbReference>
<dbReference type="InterPro" id="IPR052035">
    <property type="entry name" value="ZnF_BED_domain_contain"/>
</dbReference>
<dbReference type="STRING" id="94130.A0A2Z6R9Z4"/>
<proteinExistence type="predicted"/>
<keyword evidence="3" id="KW-0863">Zinc-finger</keyword>
<keyword evidence="8" id="KW-1185">Reference proteome</keyword>
<dbReference type="GO" id="GO:0005634">
    <property type="term" value="C:nucleus"/>
    <property type="evidence" value="ECO:0007669"/>
    <property type="project" value="UniProtKB-SubCell"/>
</dbReference>
<dbReference type="GO" id="GO:0008270">
    <property type="term" value="F:zinc ion binding"/>
    <property type="evidence" value="ECO:0007669"/>
    <property type="project" value="UniProtKB-KW"/>
</dbReference>
<evidence type="ECO:0000256" key="2">
    <source>
        <dbReference type="ARBA" id="ARBA00022723"/>
    </source>
</evidence>
<accession>A0A2Z6R9Z4</accession>
<organism evidence="7 8">
    <name type="scientific">Rhizophagus clarus</name>
    <dbReference type="NCBI Taxonomy" id="94130"/>
    <lineage>
        <taxon>Eukaryota</taxon>
        <taxon>Fungi</taxon>
        <taxon>Fungi incertae sedis</taxon>
        <taxon>Mucoromycota</taxon>
        <taxon>Glomeromycotina</taxon>
        <taxon>Glomeromycetes</taxon>
        <taxon>Glomerales</taxon>
        <taxon>Glomeraceae</taxon>
        <taxon>Rhizophagus</taxon>
    </lineage>
</organism>
<keyword evidence="2" id="KW-0479">Metal-binding</keyword>
<feature type="region of interest" description="Disordered" evidence="6">
    <location>
        <begin position="1"/>
        <end position="21"/>
    </location>
</feature>
<dbReference type="PANTHER" id="PTHR46481:SF10">
    <property type="entry name" value="ZINC FINGER BED DOMAIN-CONTAINING PROTEIN 39"/>
    <property type="match status" value="1"/>
</dbReference>
<dbReference type="Proteomes" id="UP000247702">
    <property type="component" value="Unassembled WGS sequence"/>
</dbReference>
<keyword evidence="4" id="KW-0862">Zinc</keyword>
<comment type="caution">
    <text evidence="7">The sequence shown here is derived from an EMBL/GenBank/DDBJ whole genome shotgun (WGS) entry which is preliminary data.</text>
</comment>
<evidence type="ECO:0000256" key="1">
    <source>
        <dbReference type="ARBA" id="ARBA00004123"/>
    </source>
</evidence>
<evidence type="ECO:0000256" key="6">
    <source>
        <dbReference type="SAM" id="MobiDB-lite"/>
    </source>
</evidence>
<dbReference type="SUPFAM" id="SSF53098">
    <property type="entry name" value="Ribonuclease H-like"/>
    <property type="match status" value="1"/>
</dbReference>
<evidence type="ECO:0008006" key="9">
    <source>
        <dbReference type="Google" id="ProtNLM"/>
    </source>
</evidence>
<comment type="subcellular location">
    <subcellularLocation>
        <location evidence="1">Nucleus</location>
    </subcellularLocation>
</comment>
<evidence type="ECO:0000256" key="5">
    <source>
        <dbReference type="ARBA" id="ARBA00023242"/>
    </source>
</evidence>
<dbReference type="AlphaFoldDB" id="A0A2Z6R9Z4"/>
<protein>
    <recommendedName>
        <fullName evidence="9">DUF659 domain-containing protein</fullName>
    </recommendedName>
</protein>
<gene>
    <name evidence="7" type="ORF">RclHR1_03350011</name>
</gene>
<name>A0A2Z6R9Z4_9GLOM</name>
<keyword evidence="5" id="KW-0539">Nucleus</keyword>
<dbReference type="EMBL" id="BEXD01002613">
    <property type="protein sequence ID" value="GBB98880.1"/>
    <property type="molecule type" value="Genomic_DNA"/>
</dbReference>
<evidence type="ECO:0000313" key="8">
    <source>
        <dbReference type="Proteomes" id="UP000247702"/>
    </source>
</evidence>
<feature type="compositionally biased region" description="Basic and acidic residues" evidence="6">
    <location>
        <begin position="1"/>
        <end position="15"/>
    </location>
</feature>
<evidence type="ECO:0000256" key="3">
    <source>
        <dbReference type="ARBA" id="ARBA00022771"/>
    </source>
</evidence>
<sequence length="198" mass="22632">MAKVEGTHDNSDTEIKQPNQKRIKLNERHRGICKVEEVVGKECRKTYKIRTSTSNCSDHFANIHGITQEHEEVNVNQNQNIKDAFSKLLIMEKLEKDANAISLTCDLWTGCNRQGFLGITCSYLNPEFQLHEIILSVQYILYPHIADHIGDTLLAVLDEWELQDKTFMITTDNGSNMQKAIKDLELAADNIMPTHYSL</sequence>
<evidence type="ECO:0000256" key="4">
    <source>
        <dbReference type="ARBA" id="ARBA00022833"/>
    </source>
</evidence>
<dbReference type="PANTHER" id="PTHR46481">
    <property type="entry name" value="ZINC FINGER BED DOMAIN-CONTAINING PROTEIN 4"/>
    <property type="match status" value="1"/>
</dbReference>
<reference evidence="7 8" key="1">
    <citation type="submission" date="2017-11" db="EMBL/GenBank/DDBJ databases">
        <title>The genome of Rhizophagus clarus HR1 reveals common genetic basis of auxotrophy among arbuscular mycorrhizal fungi.</title>
        <authorList>
            <person name="Kobayashi Y."/>
        </authorList>
    </citation>
    <scope>NUCLEOTIDE SEQUENCE [LARGE SCALE GENOMIC DNA]</scope>
    <source>
        <strain evidence="7 8">HR1</strain>
    </source>
</reference>